<feature type="transmembrane region" description="Helical" evidence="1">
    <location>
        <begin position="103"/>
        <end position="119"/>
    </location>
</feature>
<protein>
    <recommendedName>
        <fullName evidence="4">Sulfatase N-terminal domain-containing protein</fullName>
    </recommendedName>
</protein>
<dbReference type="RefSeq" id="WP_126444477.1">
    <property type="nucleotide sequence ID" value="NZ_CP034549.1"/>
</dbReference>
<keyword evidence="1" id="KW-0812">Transmembrane</keyword>
<dbReference type="EMBL" id="CP034549">
    <property type="protein sequence ID" value="AZQ42743.1"/>
    <property type="molecule type" value="Genomic_DNA"/>
</dbReference>
<reference evidence="2 3" key="1">
    <citation type="submission" date="2018-12" db="EMBL/GenBank/DDBJ databases">
        <title>Complete genome of Nonlabens sp. MJ115.</title>
        <authorList>
            <person name="Choi H.S."/>
            <person name="Jung J."/>
        </authorList>
    </citation>
    <scope>NUCLEOTIDE SEQUENCE [LARGE SCALE GENOMIC DNA]</scope>
    <source>
        <strain evidence="2 3">MJ115</strain>
    </source>
</reference>
<proteinExistence type="predicted"/>
<organism evidence="2 3">
    <name type="scientific">Nonlabens ponticola</name>
    <dbReference type="NCBI Taxonomy" id="2496866"/>
    <lineage>
        <taxon>Bacteria</taxon>
        <taxon>Pseudomonadati</taxon>
        <taxon>Bacteroidota</taxon>
        <taxon>Flavobacteriia</taxon>
        <taxon>Flavobacteriales</taxon>
        <taxon>Flavobacteriaceae</taxon>
        <taxon>Nonlabens</taxon>
    </lineage>
</organism>
<dbReference type="KEGG" id="noj:EJ995_00245"/>
<evidence type="ECO:0000313" key="3">
    <source>
        <dbReference type="Proteomes" id="UP000279600"/>
    </source>
</evidence>
<dbReference type="AlphaFoldDB" id="A0A3S9MUA6"/>
<feature type="transmembrane region" description="Helical" evidence="1">
    <location>
        <begin position="79"/>
        <end position="97"/>
    </location>
</feature>
<dbReference type="Gene3D" id="3.40.720.10">
    <property type="entry name" value="Alkaline Phosphatase, subunit A"/>
    <property type="match status" value="1"/>
</dbReference>
<dbReference type="InterPro" id="IPR017850">
    <property type="entry name" value="Alkaline_phosphatase_core_sf"/>
</dbReference>
<evidence type="ECO:0000313" key="2">
    <source>
        <dbReference type="EMBL" id="AZQ42743.1"/>
    </source>
</evidence>
<keyword evidence="1" id="KW-0472">Membrane</keyword>
<gene>
    <name evidence="2" type="ORF">EJ995_00245</name>
</gene>
<keyword evidence="3" id="KW-1185">Reference proteome</keyword>
<dbReference type="SUPFAM" id="SSF53649">
    <property type="entry name" value="Alkaline phosphatase-like"/>
    <property type="match status" value="1"/>
</dbReference>
<keyword evidence="1" id="KW-1133">Transmembrane helix</keyword>
<evidence type="ECO:0000256" key="1">
    <source>
        <dbReference type="SAM" id="Phobius"/>
    </source>
</evidence>
<dbReference type="OrthoDB" id="1398489at2"/>
<feature type="transmembrane region" description="Helical" evidence="1">
    <location>
        <begin position="44"/>
        <end position="67"/>
    </location>
</feature>
<evidence type="ECO:0008006" key="4">
    <source>
        <dbReference type="Google" id="ProtNLM"/>
    </source>
</evidence>
<sequence length="487" mass="55747">MKDRLLQYLKSQRHLWWTITVIPGVYSILYLYTNNFTLVNSWHQVMMCVLAFVLLPVIEILILDAAFKKWLPAHRDKLYWSYLIINFSILLSLTIYLGWRWKALILIAVIAIALSFFIAQHYKKLVLLIAFMTVVAFYQFGHFYIERVVSREDWVTTQEFESYKFTKKPNVYLIQPDGFIGKQAATGPIYDLDLSAFYNELEQRGFNINHDYHSSYHSTLTSNSALFTGQHHYFEQGNMNNELYGAREIIVEENPVLKTFKSNGYQTNLILQHSYLLLNFPDTAYDYINVDEDELSAPIPDYFLDKDYAADFKDAVNNANALPQFYFVEILQPGHITTTPNGSEPQEQTDIYKSQLLNVVPVIIDMIDFIKQKDPNSIIIIAADHGGFAGLNSTGDAYAEPTDNVAIKQSIFSALFAVNAPTDFQSYQSSIKSSVAVFPNLISYLADKKIAKDSLDQSSYIFINKGADRGIFKYFDSNGNPVTQKVD</sequence>
<name>A0A3S9MUA6_9FLAO</name>
<feature type="transmembrane region" description="Helical" evidence="1">
    <location>
        <begin position="14"/>
        <end position="32"/>
    </location>
</feature>
<dbReference type="Proteomes" id="UP000279600">
    <property type="component" value="Chromosome"/>
</dbReference>
<accession>A0A3S9MUA6</accession>